<dbReference type="Pfam" id="PF01764">
    <property type="entry name" value="Lipase_3"/>
    <property type="match status" value="1"/>
</dbReference>
<proteinExistence type="predicted"/>
<evidence type="ECO:0000313" key="4">
    <source>
        <dbReference type="Proteomes" id="UP001597110"/>
    </source>
</evidence>
<feature type="domain" description="Fungal lipase-type" evidence="2">
    <location>
        <begin position="78"/>
        <end position="223"/>
    </location>
</feature>
<name>A0ABW2YF88_9GAMM</name>
<organism evidence="3 4">
    <name type="scientific">Lysobacter brunescens</name>
    <dbReference type="NCBI Taxonomy" id="262323"/>
    <lineage>
        <taxon>Bacteria</taxon>
        <taxon>Pseudomonadati</taxon>
        <taxon>Pseudomonadota</taxon>
        <taxon>Gammaproteobacteria</taxon>
        <taxon>Lysobacterales</taxon>
        <taxon>Lysobacteraceae</taxon>
        <taxon>Lysobacter</taxon>
    </lineage>
</organism>
<evidence type="ECO:0000313" key="3">
    <source>
        <dbReference type="EMBL" id="MFD0727157.1"/>
    </source>
</evidence>
<dbReference type="PANTHER" id="PTHR45856">
    <property type="entry name" value="ALPHA/BETA-HYDROLASES SUPERFAMILY PROTEIN"/>
    <property type="match status" value="1"/>
</dbReference>
<dbReference type="PANTHER" id="PTHR45856:SF11">
    <property type="entry name" value="FUNGAL LIPASE-LIKE DOMAIN-CONTAINING PROTEIN"/>
    <property type="match status" value="1"/>
</dbReference>
<dbReference type="CDD" id="cd00519">
    <property type="entry name" value="Lipase_3"/>
    <property type="match status" value="1"/>
</dbReference>
<dbReference type="Gene3D" id="3.40.50.1820">
    <property type="entry name" value="alpha/beta hydrolase"/>
    <property type="match status" value="1"/>
</dbReference>
<sequence>MTQTASAATTPTLDATLTLALALASEAAYDDFDGKPLRLPQGWELAGRWTGWDPVLRGGSEEKYGLLLRATDGSGAYIVAFRGTASLDDALDDADVPKATFTPTVGTLDSTVRVEAGFYGIYNDTGAGMTQSMRQQIQQLLAQQAPRSLYVTGHSLGGALAHLFAFDLSFGSYASAFTRLTTFASPRVGDSGWRESYDARIPSANSIRVYNQQDLVPEVPPKDFGYHDVGSGFPVWFERNRLPELYPLSRHALLNYIVVLQNAFQSPSQTWAGSFPDATDGKKTMISQVPNPPRG</sequence>
<reference evidence="4" key="1">
    <citation type="journal article" date="2019" name="Int. J. Syst. Evol. Microbiol.">
        <title>The Global Catalogue of Microorganisms (GCM) 10K type strain sequencing project: providing services to taxonomists for standard genome sequencing and annotation.</title>
        <authorList>
            <consortium name="The Broad Institute Genomics Platform"/>
            <consortium name="The Broad Institute Genome Sequencing Center for Infectious Disease"/>
            <person name="Wu L."/>
            <person name="Ma J."/>
        </authorList>
    </citation>
    <scope>NUCLEOTIDE SEQUENCE [LARGE SCALE GENOMIC DNA]</scope>
    <source>
        <strain evidence="4">CCUG 55585</strain>
    </source>
</reference>
<dbReference type="InterPro" id="IPR029058">
    <property type="entry name" value="AB_hydrolase_fold"/>
</dbReference>
<gene>
    <name evidence="3" type="ORF">ACFQ0E_16300</name>
</gene>
<accession>A0ABW2YF88</accession>
<dbReference type="InterPro" id="IPR002921">
    <property type="entry name" value="Fungal_lipase-type"/>
</dbReference>
<keyword evidence="4" id="KW-1185">Reference proteome</keyword>
<protein>
    <submittedName>
        <fullName evidence="3">Lipase family protein</fullName>
    </submittedName>
</protein>
<evidence type="ECO:0000259" key="2">
    <source>
        <dbReference type="Pfam" id="PF01764"/>
    </source>
</evidence>
<dbReference type="Proteomes" id="UP001597110">
    <property type="component" value="Unassembled WGS sequence"/>
</dbReference>
<dbReference type="RefSeq" id="WP_386825631.1">
    <property type="nucleotide sequence ID" value="NZ_JBHTIF010000004.1"/>
</dbReference>
<dbReference type="SUPFAM" id="SSF53474">
    <property type="entry name" value="alpha/beta-Hydrolases"/>
    <property type="match status" value="1"/>
</dbReference>
<feature type="region of interest" description="Disordered" evidence="1">
    <location>
        <begin position="271"/>
        <end position="295"/>
    </location>
</feature>
<dbReference type="InterPro" id="IPR051218">
    <property type="entry name" value="Sec_MonoDiacylglyc_Lipase"/>
</dbReference>
<comment type="caution">
    <text evidence="3">The sequence shown here is derived from an EMBL/GenBank/DDBJ whole genome shotgun (WGS) entry which is preliminary data.</text>
</comment>
<evidence type="ECO:0000256" key="1">
    <source>
        <dbReference type="SAM" id="MobiDB-lite"/>
    </source>
</evidence>
<dbReference type="EMBL" id="JBHTIF010000004">
    <property type="protein sequence ID" value="MFD0727157.1"/>
    <property type="molecule type" value="Genomic_DNA"/>
</dbReference>